<dbReference type="SUPFAM" id="SSF48403">
    <property type="entry name" value="Ankyrin repeat"/>
    <property type="match status" value="1"/>
</dbReference>
<dbReference type="Proteomes" id="UP001241110">
    <property type="component" value="Unassembled WGS sequence"/>
</dbReference>
<dbReference type="EMBL" id="JASJOS010000036">
    <property type="protein sequence ID" value="MDJ1486352.1"/>
    <property type="molecule type" value="Genomic_DNA"/>
</dbReference>
<comment type="caution">
    <text evidence="2">The sequence shown here is derived from an EMBL/GenBank/DDBJ whole genome shotgun (WGS) entry which is preliminary data.</text>
</comment>
<dbReference type="Pfam" id="PF13606">
    <property type="entry name" value="Ank_3"/>
    <property type="match status" value="1"/>
</dbReference>
<dbReference type="InterPro" id="IPR002110">
    <property type="entry name" value="Ankyrin_rpt"/>
</dbReference>
<keyword evidence="1" id="KW-0040">ANK repeat</keyword>
<accession>A0AAE3QVW3</accession>
<evidence type="ECO:0000256" key="1">
    <source>
        <dbReference type="PROSITE-ProRule" id="PRU00023"/>
    </source>
</evidence>
<dbReference type="Gene3D" id="1.25.40.20">
    <property type="entry name" value="Ankyrin repeat-containing domain"/>
    <property type="match status" value="1"/>
</dbReference>
<gene>
    <name evidence="2" type="ORF">QNI16_38085</name>
</gene>
<dbReference type="PROSITE" id="PS50297">
    <property type="entry name" value="ANK_REP_REGION"/>
    <property type="match status" value="1"/>
</dbReference>
<proteinExistence type="predicted"/>
<reference evidence="2" key="1">
    <citation type="submission" date="2023-05" db="EMBL/GenBank/DDBJ databases">
        <authorList>
            <person name="Zhang X."/>
        </authorList>
    </citation>
    <scope>NUCLEOTIDE SEQUENCE</scope>
    <source>
        <strain evidence="2">YF14B1</strain>
    </source>
</reference>
<dbReference type="AlphaFoldDB" id="A0AAE3QVW3"/>
<sequence length="518" mass="60028">MPELFSLIQHHKNNEVKAYLDLHPDHISLKSSDNETPLFIAVDFENYEIACLLIERGVDINHKGISRYTAASLAKSVKMAQLLLDNGAILQYCELEWVTNRDYWEIIDLYLQHNVKIDPSEPQYFDCRSVEALKVYEKYSIDLNGEDKYGNTLLHKLAKDTTIEVFDYAFKKGVIWQKDQYGKTPYFSSQRGGNPITEKFIHYFETSHKEYASFRIRPMSIQDIHTLSVKDITCITKIEGVANQYLVLYRNSEIIKYEIINNTFCPIQGIETDIPHICNFTMNEKGQLIVPTLCPILLMIDPLTLELIEEKTFEITSGFRQITYLPKRKVYITETNADRTLILDSNFNILRDDLYTNEDTSYPIANEDESLLLFFSWEIEYPTGYLYELNSDFTLRFIQYFADNLFSSFPTVSTLSNDVVWIASGKTVESSFVENGKLQTRWRKEFDSYVYSVIYLGKDTIAVQKEKQIALLNAKDGSLINELDIELPTHEGMYYDSYSNNLIVLTRNSLIPISLSSF</sequence>
<organism evidence="2 3">
    <name type="scientific">Xanthocytophaga flava</name>
    <dbReference type="NCBI Taxonomy" id="3048013"/>
    <lineage>
        <taxon>Bacteria</taxon>
        <taxon>Pseudomonadati</taxon>
        <taxon>Bacteroidota</taxon>
        <taxon>Cytophagia</taxon>
        <taxon>Cytophagales</taxon>
        <taxon>Rhodocytophagaceae</taxon>
        <taxon>Xanthocytophaga</taxon>
    </lineage>
</organism>
<feature type="repeat" description="ANK" evidence="1">
    <location>
        <begin position="33"/>
        <end position="65"/>
    </location>
</feature>
<evidence type="ECO:0008006" key="4">
    <source>
        <dbReference type="Google" id="ProtNLM"/>
    </source>
</evidence>
<evidence type="ECO:0000313" key="2">
    <source>
        <dbReference type="EMBL" id="MDJ1486352.1"/>
    </source>
</evidence>
<dbReference type="RefSeq" id="WP_313989883.1">
    <property type="nucleotide sequence ID" value="NZ_JASJOS010000036.1"/>
</dbReference>
<protein>
    <recommendedName>
        <fullName evidence="4">Ankyrin repeat domain-containing protein</fullName>
    </recommendedName>
</protein>
<name>A0AAE3QVW3_9BACT</name>
<dbReference type="PROSITE" id="PS50088">
    <property type="entry name" value="ANK_REPEAT"/>
    <property type="match status" value="1"/>
</dbReference>
<dbReference type="InterPro" id="IPR036770">
    <property type="entry name" value="Ankyrin_rpt-contain_sf"/>
</dbReference>
<dbReference type="SMART" id="SM00248">
    <property type="entry name" value="ANK"/>
    <property type="match status" value="3"/>
</dbReference>
<evidence type="ECO:0000313" key="3">
    <source>
        <dbReference type="Proteomes" id="UP001241110"/>
    </source>
</evidence>